<dbReference type="SUPFAM" id="SSF57903">
    <property type="entry name" value="FYVE/PHD zinc finger"/>
    <property type="match status" value="1"/>
</dbReference>
<dbReference type="Pfam" id="PF00628">
    <property type="entry name" value="PHD"/>
    <property type="match status" value="1"/>
</dbReference>
<feature type="compositionally biased region" description="Acidic residues" evidence="7">
    <location>
        <begin position="610"/>
        <end position="619"/>
    </location>
</feature>
<evidence type="ECO:0000256" key="3">
    <source>
        <dbReference type="ARBA" id="ARBA00022771"/>
    </source>
</evidence>
<feature type="compositionally biased region" description="Basic and acidic residues" evidence="7">
    <location>
        <begin position="647"/>
        <end position="660"/>
    </location>
</feature>
<dbReference type="PROSITE" id="PS01359">
    <property type="entry name" value="ZF_PHD_1"/>
    <property type="match status" value="1"/>
</dbReference>
<feature type="region of interest" description="Disordered" evidence="7">
    <location>
        <begin position="120"/>
        <end position="165"/>
    </location>
</feature>
<sequence length="923" mass="100864">MAFSLSELLNPVPLAGAASSNVNTTDMDATHPSANFFAPELFQQDDDATMAENTLLPVSQDVEMTMADDTMMDTGVPNGDSVVDPGLVKEEMVDSGYPPLEDETLPAGDISVMDMGEESLLGDNSSLRGSPEQSAKKPKHSGKSRKSVDANAASKSTIHSSKNEGQHTDRRYLCYLCNKLFTRRRSVRDHISKIHNTKTWEPVRSLEVIVEPLSGEPIEPIEEIIARGPPPPPPKQSKAQRAEKAAKHDEDEENEDEPQEENEVEEEDRTEDLETKAVSEPRVAQVSTPQPSHPVATLKKEPSIAGSRASSTEPFATPAPVAGKKRPAPDDSAKSSAASKKKGTAKFKGSTAPNKRSKLSSESEQSPPARSAYRSPSATPASTHLKPIPSKLKKQTSAASVKSSPTPASSRAASIEARSRSSSVADTPTSSNDDGEVFCICRKGDNHTWMIACDGGCEEWFHGNCVNIRERDGDLIDKYICPTCNKPGLQTTWKRMCRRKDCRKPARVMQDPPSKYCSDACGRMFFVELVQRGDPDVQITKDGQYIMEAEKPKKVRKKHNKKSLEGGRSKALPKALNNNVNGDVGTPNINDESRLATPAYSEEEQKTDYETDSSLDDDMLPNRGSALRAGEVKALLEKCKDIEEWRGLGRKPDTPPRDVVGEMPMSNNADDGEDTESKPNPVPVAVPLELIFDELETAKMASIEEEKRSLHEHNDVLSARELVLDLIKTRSTSITDEVKKAHPKMKDICGFDPRMAWSDEQFHHWYTKRGGKELLQDGMKAKIGPPEDADSGAGTNVVTNGVNGVGDHDHEQQHQQTDHHGDGENDGGVADGEEETMPKKGGVCIKNRCPRHRNWAKGQLAELRFEQDLVRRQLARCEAQQRKIRERATVRAWERRGAGTASTASNGGSGGGGASTVLLPTGA</sequence>
<dbReference type="PROSITE" id="PS00028">
    <property type="entry name" value="ZINC_FINGER_C2H2_1"/>
    <property type="match status" value="1"/>
</dbReference>
<accession>A0AAV9Q4Y5</accession>
<evidence type="ECO:0000256" key="4">
    <source>
        <dbReference type="ARBA" id="ARBA00022833"/>
    </source>
</evidence>
<dbReference type="PROSITE" id="PS50157">
    <property type="entry name" value="ZINC_FINGER_C2H2_2"/>
    <property type="match status" value="1"/>
</dbReference>
<keyword evidence="3 6" id="KW-0863">Zinc-finger</keyword>
<dbReference type="AlphaFoldDB" id="A0AAV9Q4Y5"/>
<reference evidence="10 11" key="1">
    <citation type="submission" date="2023-06" db="EMBL/GenBank/DDBJ databases">
        <title>Black Yeasts Isolated from many extreme environments.</title>
        <authorList>
            <person name="Coleine C."/>
            <person name="Stajich J.E."/>
            <person name="Selbmann L."/>
        </authorList>
    </citation>
    <scope>NUCLEOTIDE SEQUENCE [LARGE SCALE GENOMIC DNA]</scope>
    <source>
        <strain evidence="10 11">CCFEE 5887</strain>
    </source>
</reference>
<evidence type="ECO:0000259" key="9">
    <source>
        <dbReference type="PROSITE" id="PS50157"/>
    </source>
</evidence>
<evidence type="ECO:0000256" key="5">
    <source>
        <dbReference type="ARBA" id="ARBA00023242"/>
    </source>
</evidence>
<evidence type="ECO:0000256" key="6">
    <source>
        <dbReference type="PROSITE-ProRule" id="PRU00042"/>
    </source>
</evidence>
<evidence type="ECO:0000259" key="8">
    <source>
        <dbReference type="PROSITE" id="PS50016"/>
    </source>
</evidence>
<organism evidence="10 11">
    <name type="scientific">Vermiconidia calcicola</name>
    <dbReference type="NCBI Taxonomy" id="1690605"/>
    <lineage>
        <taxon>Eukaryota</taxon>
        <taxon>Fungi</taxon>
        <taxon>Dikarya</taxon>
        <taxon>Ascomycota</taxon>
        <taxon>Pezizomycotina</taxon>
        <taxon>Dothideomycetes</taxon>
        <taxon>Dothideomycetidae</taxon>
        <taxon>Mycosphaerellales</taxon>
        <taxon>Extremaceae</taxon>
        <taxon>Vermiconidia</taxon>
    </lineage>
</organism>
<evidence type="ECO:0000313" key="11">
    <source>
        <dbReference type="Proteomes" id="UP001345827"/>
    </source>
</evidence>
<dbReference type="InterPro" id="IPR037869">
    <property type="entry name" value="Spp1/CFP1"/>
</dbReference>
<dbReference type="GO" id="GO:0048188">
    <property type="term" value="C:Set1C/COMPASS complex"/>
    <property type="evidence" value="ECO:0007669"/>
    <property type="project" value="InterPro"/>
</dbReference>
<dbReference type="Gene3D" id="3.30.160.60">
    <property type="entry name" value="Classic Zinc Finger"/>
    <property type="match status" value="1"/>
</dbReference>
<dbReference type="InterPro" id="IPR013087">
    <property type="entry name" value="Znf_C2H2_type"/>
</dbReference>
<feature type="region of interest" description="Disordered" evidence="7">
    <location>
        <begin position="895"/>
        <end position="923"/>
    </location>
</feature>
<feature type="compositionally biased region" description="Polar residues" evidence="7">
    <location>
        <begin position="122"/>
        <end position="133"/>
    </location>
</feature>
<dbReference type="GO" id="GO:0008270">
    <property type="term" value="F:zinc ion binding"/>
    <property type="evidence" value="ECO:0007669"/>
    <property type="project" value="UniProtKB-KW"/>
</dbReference>
<dbReference type="InterPro" id="IPR019787">
    <property type="entry name" value="Znf_PHD-finger"/>
</dbReference>
<proteinExistence type="predicted"/>
<feature type="compositionally biased region" description="Low complexity" evidence="7">
    <location>
        <begin position="366"/>
        <end position="383"/>
    </location>
</feature>
<protein>
    <submittedName>
        <fullName evidence="10">COMPASS (Complex proteins associated with Set1p) component</fullName>
    </submittedName>
</protein>
<gene>
    <name evidence="10" type="primary">SPP1</name>
    <name evidence="10" type="ORF">LTR25_005826</name>
</gene>
<feature type="region of interest" description="Disordered" evidence="7">
    <location>
        <begin position="223"/>
        <end position="432"/>
    </location>
</feature>
<feature type="compositionally biased region" description="Acidic residues" evidence="7">
    <location>
        <begin position="250"/>
        <end position="271"/>
    </location>
</feature>
<evidence type="ECO:0000256" key="7">
    <source>
        <dbReference type="SAM" id="MobiDB-lite"/>
    </source>
</evidence>
<feature type="compositionally biased region" description="Basic and acidic residues" evidence="7">
    <location>
        <begin position="240"/>
        <end position="249"/>
    </location>
</feature>
<feature type="region of interest" description="Disordered" evidence="7">
    <location>
        <begin position="647"/>
        <end position="680"/>
    </location>
</feature>
<dbReference type="PANTHER" id="PTHR46174:SF1">
    <property type="entry name" value="CXXC-TYPE ZINC FINGER PROTEIN 1"/>
    <property type="match status" value="1"/>
</dbReference>
<keyword evidence="4" id="KW-0862">Zinc</keyword>
<keyword evidence="5" id="KW-0539">Nucleus</keyword>
<evidence type="ECO:0000313" key="10">
    <source>
        <dbReference type="EMBL" id="KAK5535924.1"/>
    </source>
</evidence>
<feature type="domain" description="C2H2-type" evidence="9">
    <location>
        <begin position="172"/>
        <end position="200"/>
    </location>
</feature>
<feature type="compositionally biased region" description="Low complexity" evidence="7">
    <location>
        <begin position="403"/>
        <end position="425"/>
    </location>
</feature>
<comment type="subcellular location">
    <subcellularLocation>
        <location evidence="1">Nucleus</location>
    </subcellularLocation>
</comment>
<feature type="compositionally biased region" description="Basic residues" evidence="7">
    <location>
        <begin position="136"/>
        <end position="145"/>
    </location>
</feature>
<feature type="domain" description="PHD-type" evidence="8">
    <location>
        <begin position="436"/>
        <end position="487"/>
    </location>
</feature>
<feature type="region of interest" description="Disordered" evidence="7">
    <location>
        <begin position="785"/>
        <end position="842"/>
    </location>
</feature>
<dbReference type="Proteomes" id="UP001345827">
    <property type="component" value="Unassembled WGS sequence"/>
</dbReference>
<dbReference type="InterPro" id="IPR011011">
    <property type="entry name" value="Znf_FYVE_PHD"/>
</dbReference>
<evidence type="ECO:0000256" key="2">
    <source>
        <dbReference type="ARBA" id="ARBA00022723"/>
    </source>
</evidence>
<dbReference type="GO" id="GO:0045893">
    <property type="term" value="P:positive regulation of DNA-templated transcription"/>
    <property type="evidence" value="ECO:0007669"/>
    <property type="project" value="TreeGrafter"/>
</dbReference>
<dbReference type="PROSITE" id="PS50016">
    <property type="entry name" value="ZF_PHD_2"/>
    <property type="match status" value="1"/>
</dbReference>
<evidence type="ECO:0000256" key="1">
    <source>
        <dbReference type="ARBA" id="ARBA00004123"/>
    </source>
</evidence>
<dbReference type="EMBL" id="JAXLQG010000009">
    <property type="protein sequence ID" value="KAK5535924.1"/>
    <property type="molecule type" value="Genomic_DNA"/>
</dbReference>
<dbReference type="SMART" id="SM00249">
    <property type="entry name" value="PHD"/>
    <property type="match status" value="1"/>
</dbReference>
<dbReference type="PANTHER" id="PTHR46174">
    <property type="entry name" value="CXXC-TYPE ZINC FINGER PROTEIN 1"/>
    <property type="match status" value="1"/>
</dbReference>
<feature type="region of interest" description="Disordered" evidence="7">
    <location>
        <begin position="550"/>
        <end position="623"/>
    </location>
</feature>
<dbReference type="InterPro" id="IPR019786">
    <property type="entry name" value="Zinc_finger_PHD-type_CS"/>
</dbReference>
<name>A0AAV9Q4Y5_9PEZI</name>
<keyword evidence="11" id="KW-1185">Reference proteome</keyword>
<dbReference type="Gene3D" id="3.30.40.10">
    <property type="entry name" value="Zinc/RING finger domain, C3HC4 (zinc finger)"/>
    <property type="match status" value="1"/>
</dbReference>
<feature type="compositionally biased region" description="Basic and acidic residues" evidence="7">
    <location>
        <begin position="806"/>
        <end position="823"/>
    </location>
</feature>
<dbReference type="InterPro" id="IPR013083">
    <property type="entry name" value="Znf_RING/FYVE/PHD"/>
</dbReference>
<dbReference type="InterPro" id="IPR001965">
    <property type="entry name" value="Znf_PHD"/>
</dbReference>
<comment type="caution">
    <text evidence="10">The sequence shown here is derived from an EMBL/GenBank/DDBJ whole genome shotgun (WGS) entry which is preliminary data.</text>
</comment>
<keyword evidence="2" id="KW-0479">Metal-binding</keyword>